<dbReference type="AlphaFoldDB" id="A0A419PJR8"/>
<evidence type="ECO:0000313" key="2">
    <source>
        <dbReference type="Proteomes" id="UP000286415"/>
    </source>
</evidence>
<dbReference type="InParanoid" id="A0A419PJR8"/>
<gene>
    <name evidence="1" type="ORF">CSKR_106151</name>
</gene>
<dbReference type="EMBL" id="NIRI02000056">
    <property type="protein sequence ID" value="KAG5444865.1"/>
    <property type="molecule type" value="Genomic_DNA"/>
</dbReference>
<protein>
    <submittedName>
        <fullName evidence="1">Uncharacterized protein</fullName>
    </submittedName>
</protein>
<proteinExistence type="predicted"/>
<comment type="caution">
    <text evidence="1">The sequence shown here is derived from an EMBL/GenBank/DDBJ whole genome shotgun (WGS) entry which is preliminary data.</text>
</comment>
<evidence type="ECO:0000313" key="1">
    <source>
        <dbReference type="EMBL" id="KAG5444865.1"/>
    </source>
</evidence>
<reference evidence="1 2" key="2">
    <citation type="journal article" date="2021" name="Genomics">
        <title>High-quality reference genome for Clonorchis sinensis.</title>
        <authorList>
            <person name="Young N.D."/>
            <person name="Stroehlein A.J."/>
            <person name="Kinkar L."/>
            <person name="Wang T."/>
            <person name="Sohn W.M."/>
            <person name="Chang B.C.H."/>
            <person name="Kaur P."/>
            <person name="Weisz D."/>
            <person name="Dudchenko O."/>
            <person name="Aiden E.L."/>
            <person name="Korhonen P.K."/>
            <person name="Gasser R.B."/>
        </authorList>
    </citation>
    <scope>NUCLEOTIDE SEQUENCE [LARGE SCALE GENOMIC DNA]</scope>
    <source>
        <strain evidence="1">Cs-k2</strain>
    </source>
</reference>
<reference evidence="1 2" key="1">
    <citation type="journal article" date="2018" name="Biotechnol. Adv.">
        <title>Improved genomic resources and new bioinformatic workflow for the carcinogenic parasite Clonorchis sinensis: Biotechnological implications.</title>
        <authorList>
            <person name="Wang D."/>
            <person name="Korhonen P.K."/>
            <person name="Gasser R.B."/>
            <person name="Young N.D."/>
        </authorList>
    </citation>
    <scope>NUCLEOTIDE SEQUENCE [LARGE SCALE GENOMIC DNA]</scope>
    <source>
        <strain evidence="1">Cs-k2</strain>
    </source>
</reference>
<sequence>MKSALSWGPPEFYRCAPISTPTSQAKSIGQECAGSFTVELAEHKPEDSRSSQTKELKRTHATFRLSRLHEKNLKIFREGVYIQTQAHATRRRADCSGSSGESDWRHSSEMSLVPLTAHRFFLETSTGSAP</sequence>
<keyword evidence="2" id="KW-1185">Reference proteome</keyword>
<dbReference type="Proteomes" id="UP000286415">
    <property type="component" value="Unassembled WGS sequence"/>
</dbReference>
<organism evidence="1 2">
    <name type="scientific">Clonorchis sinensis</name>
    <name type="common">Chinese liver fluke</name>
    <dbReference type="NCBI Taxonomy" id="79923"/>
    <lineage>
        <taxon>Eukaryota</taxon>
        <taxon>Metazoa</taxon>
        <taxon>Spiralia</taxon>
        <taxon>Lophotrochozoa</taxon>
        <taxon>Platyhelminthes</taxon>
        <taxon>Trematoda</taxon>
        <taxon>Digenea</taxon>
        <taxon>Opisthorchiida</taxon>
        <taxon>Opisthorchiata</taxon>
        <taxon>Opisthorchiidae</taxon>
        <taxon>Clonorchis</taxon>
    </lineage>
</organism>
<name>A0A419PJR8_CLOSI</name>
<accession>A0A419PJR8</accession>